<evidence type="ECO:0000256" key="1">
    <source>
        <dbReference type="SAM" id="MobiDB-lite"/>
    </source>
</evidence>
<dbReference type="Gene3D" id="3.30.1310.10">
    <property type="entry name" value="Nucleoid-associated protein YbaB-like domain"/>
    <property type="match status" value="1"/>
</dbReference>
<evidence type="ECO:0000313" key="2">
    <source>
        <dbReference type="EMBL" id="GAA2918387.1"/>
    </source>
</evidence>
<evidence type="ECO:0008006" key="4">
    <source>
        <dbReference type="Google" id="ProtNLM"/>
    </source>
</evidence>
<accession>A0ABN3WL50</accession>
<dbReference type="EMBL" id="BAAAXZ010000048">
    <property type="protein sequence ID" value="GAA2918387.1"/>
    <property type="molecule type" value="Genomic_DNA"/>
</dbReference>
<dbReference type="Proteomes" id="UP001501102">
    <property type="component" value="Unassembled WGS sequence"/>
</dbReference>
<reference evidence="2 3" key="1">
    <citation type="journal article" date="2019" name="Int. J. Syst. Evol. Microbiol.">
        <title>The Global Catalogue of Microorganisms (GCM) 10K type strain sequencing project: providing services to taxonomists for standard genome sequencing and annotation.</title>
        <authorList>
            <consortium name="The Broad Institute Genomics Platform"/>
            <consortium name="The Broad Institute Genome Sequencing Center for Infectious Disease"/>
            <person name="Wu L."/>
            <person name="Ma J."/>
        </authorList>
    </citation>
    <scope>NUCLEOTIDE SEQUENCE [LARGE SCALE GENOMIC DNA]</scope>
    <source>
        <strain evidence="2 3">JCM 4087</strain>
    </source>
</reference>
<name>A0ABN3WL50_STRTU</name>
<gene>
    <name evidence="2" type="ORF">GCM10020221_13360</name>
</gene>
<keyword evidence="3" id="KW-1185">Reference proteome</keyword>
<evidence type="ECO:0000313" key="3">
    <source>
        <dbReference type="Proteomes" id="UP001501102"/>
    </source>
</evidence>
<proteinExistence type="predicted"/>
<sequence>MNADPLAELRQFQEYVLGVQRLMSDMQERIPQEVTGSDPQGAVTVRLAPDGLPVHIGVATDWQQRQDPAGLGSAVVAACESALRERMENWSRSLAGSDWERRAEQLDADSPFTNGTFANGKDRPSPQTPTEEPDLDLRHVLPRQLDEVAEELLSLFGVDGTTDAGPTESPAVTGKSATGTVALTVTQGSLAGCSVDPAWADGRSSVRLNQAFGEALAAARAALDSATGPGPGMSAPELDGLFKEAMAILGDPARFAG</sequence>
<dbReference type="InterPro" id="IPR036894">
    <property type="entry name" value="YbaB-like_sf"/>
</dbReference>
<dbReference type="RefSeq" id="WP_344961468.1">
    <property type="nucleotide sequence ID" value="NZ_BAAAXZ010000048.1"/>
</dbReference>
<organism evidence="2 3">
    <name type="scientific">Streptomyces thioluteus</name>
    <dbReference type="NCBI Taxonomy" id="66431"/>
    <lineage>
        <taxon>Bacteria</taxon>
        <taxon>Bacillati</taxon>
        <taxon>Actinomycetota</taxon>
        <taxon>Actinomycetes</taxon>
        <taxon>Kitasatosporales</taxon>
        <taxon>Streptomycetaceae</taxon>
        <taxon>Streptomyces</taxon>
    </lineage>
</organism>
<dbReference type="SUPFAM" id="SSF82607">
    <property type="entry name" value="YbaB-like"/>
    <property type="match status" value="1"/>
</dbReference>
<comment type="caution">
    <text evidence="2">The sequence shown here is derived from an EMBL/GenBank/DDBJ whole genome shotgun (WGS) entry which is preliminary data.</text>
</comment>
<protein>
    <recommendedName>
        <fullName evidence="4">YbaB/EbfC DNA-binding family protein</fullName>
    </recommendedName>
</protein>
<feature type="region of interest" description="Disordered" evidence="1">
    <location>
        <begin position="107"/>
        <end position="136"/>
    </location>
</feature>